<feature type="transmembrane region" description="Helical" evidence="1">
    <location>
        <begin position="179"/>
        <end position="196"/>
    </location>
</feature>
<dbReference type="GO" id="GO:0008237">
    <property type="term" value="F:metallopeptidase activity"/>
    <property type="evidence" value="ECO:0007669"/>
    <property type="project" value="UniProtKB-KW"/>
</dbReference>
<feature type="transmembrane region" description="Helical" evidence="1">
    <location>
        <begin position="208"/>
        <end position="229"/>
    </location>
</feature>
<dbReference type="GO" id="GO:0004175">
    <property type="term" value="F:endopeptidase activity"/>
    <property type="evidence" value="ECO:0007669"/>
    <property type="project" value="UniProtKB-ARBA"/>
</dbReference>
<organism evidence="3 4">
    <name type="scientific">Alkaliphilus pronyensis</name>
    <dbReference type="NCBI Taxonomy" id="1482732"/>
    <lineage>
        <taxon>Bacteria</taxon>
        <taxon>Bacillati</taxon>
        <taxon>Bacillota</taxon>
        <taxon>Clostridia</taxon>
        <taxon>Peptostreptococcales</taxon>
        <taxon>Natronincolaceae</taxon>
        <taxon>Alkaliphilus</taxon>
    </lineage>
</organism>
<dbReference type="Proteomes" id="UP000432715">
    <property type="component" value="Unassembled WGS sequence"/>
</dbReference>
<keyword evidence="3" id="KW-0645">Protease</keyword>
<dbReference type="Pfam" id="PF02517">
    <property type="entry name" value="Rce1-like"/>
    <property type="match status" value="1"/>
</dbReference>
<dbReference type="AlphaFoldDB" id="A0A6I0F7Z0"/>
<sequence>MNMGEINLEYKKLGRVTFDEEVKESIDKKDGIHSIVYYVYNIMMIWLFGLLIFKTQIYTSLEIYFNSKDFFKFLFYMPFVIIQILPVFIILYFKKQTISSIGIKKDKIMKSTLIGIIGSIPFSILNIIGPISSGKTLNPSLVDNFWIFLFFLICIGFVEEIIFRGFLQTRIEELMKSKWTSTIFVGIMFGLMHVPIQMIQADMSLIEFIVYDLGHLIITSLMHIYFVYLYTRDKNIIAPTVAHAIINFSYAIFV</sequence>
<evidence type="ECO:0000259" key="2">
    <source>
        <dbReference type="Pfam" id="PF02517"/>
    </source>
</evidence>
<feature type="transmembrane region" description="Helical" evidence="1">
    <location>
        <begin position="145"/>
        <end position="167"/>
    </location>
</feature>
<keyword evidence="3" id="KW-0378">Hydrolase</keyword>
<keyword evidence="3" id="KW-0482">Metalloprotease</keyword>
<feature type="transmembrane region" description="Helical" evidence="1">
    <location>
        <begin position="73"/>
        <end position="93"/>
    </location>
</feature>
<dbReference type="OrthoDB" id="1523022at2"/>
<comment type="caution">
    <text evidence="3">The sequence shown here is derived from an EMBL/GenBank/DDBJ whole genome shotgun (WGS) entry which is preliminary data.</text>
</comment>
<accession>A0A6I0F7Z0</accession>
<keyword evidence="1" id="KW-0472">Membrane</keyword>
<gene>
    <name evidence="3" type="ORF">F8154_13330</name>
</gene>
<keyword evidence="4" id="KW-1185">Reference proteome</keyword>
<evidence type="ECO:0000256" key="1">
    <source>
        <dbReference type="SAM" id="Phobius"/>
    </source>
</evidence>
<name>A0A6I0F7Z0_9FIRM</name>
<feature type="transmembrane region" description="Helical" evidence="1">
    <location>
        <begin position="35"/>
        <end position="53"/>
    </location>
</feature>
<dbReference type="EMBL" id="WBZC01000061">
    <property type="protein sequence ID" value="KAB3531052.1"/>
    <property type="molecule type" value="Genomic_DNA"/>
</dbReference>
<evidence type="ECO:0000313" key="3">
    <source>
        <dbReference type="EMBL" id="KAB3531052.1"/>
    </source>
</evidence>
<protein>
    <submittedName>
        <fullName evidence="3">CPBP family intramembrane metalloprotease</fullName>
    </submittedName>
</protein>
<feature type="domain" description="CAAX prenyl protease 2/Lysostaphin resistance protein A-like" evidence="2">
    <location>
        <begin position="144"/>
        <end position="248"/>
    </location>
</feature>
<reference evidence="3 4" key="1">
    <citation type="submission" date="2019-10" db="EMBL/GenBank/DDBJ databases">
        <title>Alkaliphilus serpentinus sp. nov. and Alkaliphilus pronyensis sp. nov., two novel anaerobic alkaliphilic species isolated from the serpentinized-hosted hydrothermal field of the Prony Bay (New Caledonia).</title>
        <authorList>
            <person name="Postec A."/>
        </authorList>
    </citation>
    <scope>NUCLEOTIDE SEQUENCE [LARGE SCALE GENOMIC DNA]</scope>
    <source>
        <strain evidence="3 4">LacV</strain>
    </source>
</reference>
<dbReference type="GO" id="GO:0006508">
    <property type="term" value="P:proteolysis"/>
    <property type="evidence" value="ECO:0007669"/>
    <property type="project" value="UniProtKB-KW"/>
</dbReference>
<dbReference type="InterPro" id="IPR003675">
    <property type="entry name" value="Rce1/LyrA-like_dom"/>
</dbReference>
<proteinExistence type="predicted"/>
<keyword evidence="1" id="KW-1133">Transmembrane helix</keyword>
<keyword evidence="1" id="KW-0812">Transmembrane</keyword>
<dbReference type="GO" id="GO:0080120">
    <property type="term" value="P:CAAX-box protein maturation"/>
    <property type="evidence" value="ECO:0007669"/>
    <property type="project" value="UniProtKB-ARBA"/>
</dbReference>
<feature type="transmembrane region" description="Helical" evidence="1">
    <location>
        <begin position="113"/>
        <end position="133"/>
    </location>
</feature>
<evidence type="ECO:0000313" key="4">
    <source>
        <dbReference type="Proteomes" id="UP000432715"/>
    </source>
</evidence>